<dbReference type="AlphaFoldDB" id="A0A9X3XBV8"/>
<dbReference type="PROSITE" id="PS51257">
    <property type="entry name" value="PROKAR_LIPOPROTEIN"/>
    <property type="match status" value="1"/>
</dbReference>
<dbReference type="RefSeq" id="WP_272422290.1">
    <property type="nucleotide sequence ID" value="NZ_JAGTJJ010000039.1"/>
</dbReference>
<feature type="compositionally biased region" description="Pro residues" evidence="1">
    <location>
        <begin position="159"/>
        <end position="169"/>
    </location>
</feature>
<evidence type="ECO:0000256" key="2">
    <source>
        <dbReference type="SAM" id="SignalP"/>
    </source>
</evidence>
<feature type="signal peptide" evidence="2">
    <location>
        <begin position="1"/>
        <end position="20"/>
    </location>
</feature>
<dbReference type="EMBL" id="JAGTJJ010000039">
    <property type="protein sequence ID" value="MDC3986505.1"/>
    <property type="molecule type" value="Genomic_DNA"/>
</dbReference>
<evidence type="ECO:0000313" key="3">
    <source>
        <dbReference type="EMBL" id="MDC3986505.1"/>
    </source>
</evidence>
<keyword evidence="4" id="KW-1185">Reference proteome</keyword>
<accession>A0A9X3XBV8</accession>
<dbReference type="Proteomes" id="UP001151081">
    <property type="component" value="Unassembled WGS sequence"/>
</dbReference>
<evidence type="ECO:0000313" key="4">
    <source>
        <dbReference type="Proteomes" id="UP001151081"/>
    </source>
</evidence>
<proteinExistence type="predicted"/>
<gene>
    <name evidence="3" type="ORF">KEG57_38880</name>
</gene>
<name>A0A9X3XBV8_9BACT</name>
<evidence type="ECO:0000256" key="1">
    <source>
        <dbReference type="SAM" id="MobiDB-lite"/>
    </source>
</evidence>
<reference evidence="3 4" key="1">
    <citation type="submission" date="2021-04" db="EMBL/GenBank/DDBJ databases">
        <title>Genome analysis of Polyangium sp.</title>
        <authorList>
            <person name="Li Y."/>
            <person name="Wang J."/>
        </authorList>
    </citation>
    <scope>NUCLEOTIDE SEQUENCE [LARGE SCALE GENOMIC DNA]</scope>
    <source>
        <strain evidence="3 4">SDU14</strain>
    </source>
</reference>
<organism evidence="3 4">
    <name type="scientific">Polyangium jinanense</name>
    <dbReference type="NCBI Taxonomy" id="2829994"/>
    <lineage>
        <taxon>Bacteria</taxon>
        <taxon>Pseudomonadati</taxon>
        <taxon>Myxococcota</taxon>
        <taxon>Polyangia</taxon>
        <taxon>Polyangiales</taxon>
        <taxon>Polyangiaceae</taxon>
        <taxon>Polyangium</taxon>
    </lineage>
</organism>
<protein>
    <submittedName>
        <fullName evidence="3">Uncharacterized protein</fullName>
    </submittedName>
</protein>
<feature type="chain" id="PRO_5040949229" evidence="2">
    <location>
        <begin position="21"/>
        <end position="207"/>
    </location>
</feature>
<feature type="region of interest" description="Disordered" evidence="1">
    <location>
        <begin position="151"/>
        <end position="207"/>
    </location>
</feature>
<comment type="caution">
    <text evidence="3">The sequence shown here is derived from an EMBL/GenBank/DDBJ whole genome shotgun (WGS) entry which is preliminary data.</text>
</comment>
<sequence>MSSKHHSAILVRLLVPFAGALSFACVGCVENTAGDMALAEVQKLKAETRATEARLAALEGRQMYVGQQLSYLAGVIGEVGREAAAKAELVSRRQDEVAQNLERLERAGIERERARAAAESPQTIVARAQAMIDAGQIKATVKNGRTKLEAVEGAAPASPSIPPPSPPVAPTRSLELEDPWAGQRKPTAPASPPVKPTGRRMSDDLGF</sequence>
<keyword evidence="2" id="KW-0732">Signal</keyword>